<dbReference type="PANTHER" id="PTHR19290">
    <property type="entry name" value="BASIC HELIX-LOOP-HELIX PROTEIN NEUROGENIN-RELATED"/>
    <property type="match status" value="1"/>
</dbReference>
<evidence type="ECO:0000313" key="5">
    <source>
        <dbReference type="Proteomes" id="UP001652624"/>
    </source>
</evidence>
<keyword evidence="1" id="KW-0805">Transcription regulation</keyword>
<feature type="compositionally biased region" description="Basic and acidic residues" evidence="3">
    <location>
        <begin position="423"/>
        <end position="442"/>
    </location>
</feature>
<feature type="region of interest" description="Disordered" evidence="3">
    <location>
        <begin position="395"/>
        <end position="442"/>
    </location>
</feature>
<keyword evidence="2" id="KW-0804">Transcription</keyword>
<protein>
    <submittedName>
        <fullName evidence="6">Transcription factor ATOH1</fullName>
    </submittedName>
</protein>
<name>A0ABM3X6I9_ERIEU</name>
<dbReference type="InterPro" id="IPR011598">
    <property type="entry name" value="bHLH_dom"/>
</dbReference>
<dbReference type="Proteomes" id="UP001652624">
    <property type="component" value="Chromosome 3"/>
</dbReference>
<dbReference type="SUPFAM" id="SSF47459">
    <property type="entry name" value="HLH, helix-loop-helix DNA-binding domain"/>
    <property type="match status" value="1"/>
</dbReference>
<dbReference type="InterPro" id="IPR050359">
    <property type="entry name" value="bHLH_transcription_factors"/>
</dbReference>
<evidence type="ECO:0000256" key="3">
    <source>
        <dbReference type="SAM" id="MobiDB-lite"/>
    </source>
</evidence>
<dbReference type="Pfam" id="PF00010">
    <property type="entry name" value="HLH"/>
    <property type="match status" value="1"/>
</dbReference>
<feature type="domain" description="BHLH" evidence="4">
    <location>
        <begin position="252"/>
        <end position="304"/>
    </location>
</feature>
<evidence type="ECO:0000256" key="2">
    <source>
        <dbReference type="ARBA" id="ARBA00023163"/>
    </source>
</evidence>
<feature type="compositionally biased region" description="Low complexity" evidence="3">
    <location>
        <begin position="344"/>
        <end position="371"/>
    </location>
</feature>
<reference evidence="6" key="1">
    <citation type="submission" date="2025-08" db="UniProtKB">
        <authorList>
            <consortium name="RefSeq"/>
        </authorList>
    </citation>
    <scope>IDENTIFICATION</scope>
</reference>
<feature type="region of interest" description="Disordered" evidence="3">
    <location>
        <begin position="99"/>
        <end position="162"/>
    </location>
</feature>
<feature type="region of interest" description="Disordered" evidence="3">
    <location>
        <begin position="344"/>
        <end position="382"/>
    </location>
</feature>
<dbReference type="InterPro" id="IPR032661">
    <property type="entry name" value="ATOH1_bHLH"/>
</dbReference>
<dbReference type="InterPro" id="IPR036638">
    <property type="entry name" value="HLH_DNA-bd_sf"/>
</dbReference>
<sequence>MVSLHCMNTRHNLKDLNSDLFILLRDSFAGAIQFVIHEQSGNTCHQHIRLCMMQTLLKYDHMKDERDKKAEPKVVVQGPDMVPEWSQLTSVGLMCTPQSFREGAAPPATGDAALHAPPPPPPVGASPGPGSKAAAGATQGTRLARPLARAPPLQRGPPAPPVRMARLLHADDWAGAKAMGARRPPEPPALCPAELALLDGGDPRGWLAPALQGLCSGPDAAAREQPGGAGGAPGSGRQRPQTGRPAQGVQRQRRLAANARERRRMHGLNHAFDQLRNVIPSFNNDKKLSKYETLQMAQIYINALSELLQAPEPPAAAAAAAAAEPKAEPRPLLRTALQDAAPAVPAVGSAPRGSPASAVTAAPTATARTRFPPGPAPGGFAGPLDGLRFSTFDGSSLAAVGAPPGGLLPPAPDDASKTSPRSHRSDGEFSPRSHYSDSDEAT</sequence>
<dbReference type="Gene3D" id="4.10.280.10">
    <property type="entry name" value="Helix-loop-helix DNA-binding domain"/>
    <property type="match status" value="1"/>
</dbReference>
<dbReference type="PROSITE" id="PS50888">
    <property type="entry name" value="BHLH"/>
    <property type="match status" value="1"/>
</dbReference>
<dbReference type="CDD" id="cd19713">
    <property type="entry name" value="bHLH_TS_ATOH1"/>
    <property type="match status" value="1"/>
</dbReference>
<proteinExistence type="predicted"/>
<feature type="compositionally biased region" description="Low complexity" evidence="3">
    <location>
        <begin position="125"/>
        <end position="153"/>
    </location>
</feature>
<dbReference type="GeneID" id="103114816"/>
<dbReference type="RefSeq" id="XP_060044429.1">
    <property type="nucleotide sequence ID" value="XM_060188446.1"/>
</dbReference>
<evidence type="ECO:0000259" key="4">
    <source>
        <dbReference type="PROSITE" id="PS50888"/>
    </source>
</evidence>
<dbReference type="SMART" id="SM00353">
    <property type="entry name" value="HLH"/>
    <property type="match status" value="1"/>
</dbReference>
<dbReference type="PANTHER" id="PTHR19290:SF82">
    <property type="entry name" value="TRANSCRIPTION FACTOR ATOH1"/>
    <property type="match status" value="1"/>
</dbReference>
<organism evidence="5 6">
    <name type="scientific">Erinaceus europaeus</name>
    <name type="common">Western European hedgehog</name>
    <dbReference type="NCBI Taxonomy" id="9365"/>
    <lineage>
        <taxon>Eukaryota</taxon>
        <taxon>Metazoa</taxon>
        <taxon>Chordata</taxon>
        <taxon>Craniata</taxon>
        <taxon>Vertebrata</taxon>
        <taxon>Euteleostomi</taxon>
        <taxon>Mammalia</taxon>
        <taxon>Eutheria</taxon>
        <taxon>Laurasiatheria</taxon>
        <taxon>Eulipotyphla</taxon>
        <taxon>Erinaceidae</taxon>
        <taxon>Erinaceinae</taxon>
        <taxon>Erinaceus</taxon>
    </lineage>
</organism>
<accession>A0ABM3X6I9</accession>
<feature type="region of interest" description="Disordered" evidence="3">
    <location>
        <begin position="217"/>
        <end position="256"/>
    </location>
</feature>
<evidence type="ECO:0000256" key="1">
    <source>
        <dbReference type="ARBA" id="ARBA00023015"/>
    </source>
</evidence>
<evidence type="ECO:0000313" key="6">
    <source>
        <dbReference type="RefSeq" id="XP_060044429.1"/>
    </source>
</evidence>
<gene>
    <name evidence="6" type="primary">ATOH1</name>
</gene>
<keyword evidence="5" id="KW-1185">Reference proteome</keyword>